<keyword evidence="2" id="KW-1185">Reference proteome</keyword>
<dbReference type="RefSeq" id="WP_279324932.1">
    <property type="nucleotide sequence ID" value="NZ_NMWU01000012.1"/>
</dbReference>
<dbReference type="EMBL" id="NMWU01000012">
    <property type="protein sequence ID" value="PLS31352.1"/>
    <property type="molecule type" value="Genomic_DNA"/>
</dbReference>
<dbReference type="Proteomes" id="UP000235050">
    <property type="component" value="Unassembled WGS sequence"/>
</dbReference>
<organism evidence="1 2">
    <name type="scientific">Bifidobacterium margollesii</name>
    <dbReference type="NCBI Taxonomy" id="2020964"/>
    <lineage>
        <taxon>Bacteria</taxon>
        <taxon>Bacillati</taxon>
        <taxon>Actinomycetota</taxon>
        <taxon>Actinomycetes</taxon>
        <taxon>Bifidobacteriales</taxon>
        <taxon>Bifidobacteriaceae</taxon>
        <taxon>Bifidobacterium</taxon>
    </lineage>
</organism>
<evidence type="ECO:0000313" key="1">
    <source>
        <dbReference type="EMBL" id="PLS31352.1"/>
    </source>
</evidence>
<proteinExistence type="predicted"/>
<protein>
    <submittedName>
        <fullName evidence="1">Uncharacterized protein</fullName>
    </submittedName>
</protein>
<name>A0A2N5JAW8_9BIFI</name>
<dbReference type="AlphaFoldDB" id="A0A2N5JAW8"/>
<sequence length="41" mass="4426">MNLKKSMLRGLALYGASNMTTASLANKQIAETVSDIVNDVR</sequence>
<gene>
    <name evidence="1" type="ORF">Uis1B_0868</name>
</gene>
<accession>A0A2N5JAW8</accession>
<reference evidence="1 2" key="1">
    <citation type="submission" date="2017-07" db="EMBL/GenBank/DDBJ databases">
        <title>Bifidobacterium novel species.</title>
        <authorList>
            <person name="Lugli G.A."/>
            <person name="Milani C."/>
            <person name="Duranti S."/>
            <person name="Mangifesta M."/>
        </authorList>
    </citation>
    <scope>NUCLEOTIDE SEQUENCE [LARGE SCALE GENOMIC DNA]</scope>
    <source>
        <strain evidence="2">Uis1B</strain>
    </source>
</reference>
<evidence type="ECO:0000313" key="2">
    <source>
        <dbReference type="Proteomes" id="UP000235050"/>
    </source>
</evidence>
<comment type="caution">
    <text evidence="1">The sequence shown here is derived from an EMBL/GenBank/DDBJ whole genome shotgun (WGS) entry which is preliminary data.</text>
</comment>